<dbReference type="InterPro" id="IPR009008">
    <property type="entry name" value="Val/Leu/Ile-tRNA-synth_edit"/>
</dbReference>
<comment type="catalytic activity">
    <reaction evidence="7 8">
        <text>tRNA(Leu) + L-leucine + ATP = L-leucyl-tRNA(Leu) + AMP + diphosphate</text>
        <dbReference type="Rhea" id="RHEA:11688"/>
        <dbReference type="Rhea" id="RHEA-COMP:9613"/>
        <dbReference type="Rhea" id="RHEA-COMP:9622"/>
        <dbReference type="ChEBI" id="CHEBI:30616"/>
        <dbReference type="ChEBI" id="CHEBI:33019"/>
        <dbReference type="ChEBI" id="CHEBI:57427"/>
        <dbReference type="ChEBI" id="CHEBI:78442"/>
        <dbReference type="ChEBI" id="CHEBI:78494"/>
        <dbReference type="ChEBI" id="CHEBI:456215"/>
        <dbReference type="EC" id="6.1.1.4"/>
    </reaction>
</comment>
<dbReference type="InterPro" id="IPR009080">
    <property type="entry name" value="tRNAsynth_Ia_anticodon-bd"/>
</dbReference>
<feature type="region of interest" description="Disordered" evidence="10">
    <location>
        <begin position="367"/>
        <end position="390"/>
    </location>
</feature>
<name>A0A0D8BLL0_9ACTN</name>
<proteinExistence type="inferred from homology"/>
<dbReference type="PATRIC" id="fig|1502723.3.peg.2226"/>
<dbReference type="Pfam" id="PF09334">
    <property type="entry name" value="tRNA-synt_1g"/>
    <property type="match status" value="1"/>
</dbReference>
<dbReference type="InterPro" id="IPR014729">
    <property type="entry name" value="Rossmann-like_a/b/a_fold"/>
</dbReference>
<dbReference type="FunFam" id="3.40.50.620:FF:000056">
    <property type="entry name" value="Leucine--tRNA ligase"/>
    <property type="match status" value="1"/>
</dbReference>
<evidence type="ECO:0000256" key="9">
    <source>
        <dbReference type="RuleBase" id="RU363039"/>
    </source>
</evidence>
<feature type="domain" description="Methionyl/Valyl/Leucyl/Isoleucyl-tRNA synthetase anticodon-binding" evidence="11">
    <location>
        <begin position="910"/>
        <end position="1030"/>
    </location>
</feature>
<dbReference type="Gene3D" id="3.90.740.10">
    <property type="entry name" value="Valyl/Leucyl/Isoleucyl-tRNA synthetase, editing domain"/>
    <property type="match status" value="1"/>
</dbReference>
<reference evidence="14 15" key="2">
    <citation type="journal article" date="2016" name="Genome Announc.">
        <title>Permanent Draft Genome Sequences for Two Variants of Frankia sp. Strain CpI1, the First Frankia Strain Isolated from Root Nodules of Comptonia peregrina.</title>
        <authorList>
            <person name="Oshone R."/>
            <person name="Hurst S.G.IV."/>
            <person name="Abebe-Akele F."/>
            <person name="Simpson S."/>
            <person name="Morris K."/>
            <person name="Thomas W.K."/>
            <person name="Tisa L.S."/>
        </authorList>
    </citation>
    <scope>NUCLEOTIDE SEQUENCE [LARGE SCALE GENOMIC DNA]</scope>
    <source>
        <strain evidence="15">CpI1-S</strain>
    </source>
</reference>
<dbReference type="SUPFAM" id="SSF52374">
    <property type="entry name" value="Nucleotidylyl transferase"/>
    <property type="match status" value="1"/>
</dbReference>
<evidence type="ECO:0000256" key="2">
    <source>
        <dbReference type="ARBA" id="ARBA00022598"/>
    </source>
</evidence>
<feature type="domain" description="Leucyl-tRNA synthetase editing" evidence="13">
    <location>
        <begin position="347"/>
        <end position="423"/>
    </location>
</feature>
<feature type="compositionally biased region" description="Basic and acidic residues" evidence="10">
    <location>
        <begin position="1"/>
        <end position="15"/>
    </location>
</feature>
<dbReference type="CDD" id="cd07958">
    <property type="entry name" value="Anticodon_Ia_Leu_BEm"/>
    <property type="match status" value="1"/>
</dbReference>
<evidence type="ECO:0000256" key="6">
    <source>
        <dbReference type="ARBA" id="ARBA00023146"/>
    </source>
</evidence>
<dbReference type="FunFam" id="3.40.50.620:FF:000060">
    <property type="entry name" value="Leucine--tRNA ligase"/>
    <property type="match status" value="1"/>
</dbReference>
<evidence type="ECO:0000256" key="4">
    <source>
        <dbReference type="ARBA" id="ARBA00022840"/>
    </source>
</evidence>
<dbReference type="InterPro" id="IPR015413">
    <property type="entry name" value="Methionyl/Leucyl_tRNA_Synth"/>
</dbReference>
<sequence>MGWHERMSETAEHGTDAGAANATAAPSGAASSSGATPTARTGDEPGFRYDARLAADIERRWQRRWADEGTFNSPNPVGPLAAGFDEVAGREPFYIMDMFPYPSGTGLHVGHPLGYIGTDVFARYLRMSGRHVLHPFGYDAFGLPAEQYAINTGQHPRTTTDANIANMRRQLSRLGLGHDTRREIATTDVGYYRWTQWIFEQIFDAWYDPQAGRARPIAELIAEFEAGTRSPVAGPAAGTTAVSVDAVRAANPAGLPWAELDRVARRRVVDAHRLAYISEQLVNWCPGLGTVLANEEVTAEGRSDIGNYPVFRRPLRQWVLRITAYAERLVADLDLVDWSDSIKQMQRNWISPSDGASVEFALVTPGATGAGGTTRPAGTTDAVTGTAGSSPAPRIEVYTTRPDTLAGATFLVLAPEHPQVDALVADAWPAGTPAGWRFPAGHGAPEAATETATETAAADPTWTPRAAVEAYRAFAAQRSDRQRGEEIDRTGVFTGAYVRNPVGGAEIPVFLADYVLVGYGTGAIMAVPAHDSRDFSFARAFDLPIPAVLAPDEPWYAERDVTPGAPPSAWPDAFSGEGAYLPGPAGAPVLTGLGKTDAIKTTVAWLEELGAGRSARSYRLRDWLFSRQRYWGEPFPIVFDDDGLPHAVPDELLPVELPEMTDFRPTAMAEDDESDPVPPLARVADWASVTLDLGDGPKRYRRETNTMPQWAGSCWYHLRYLDPTNTERFVDETVERYWMAKPGAAAGDGGVDLYVGGVEHAVLHLLYARFWQKVLYDLGHVSSKEPFKRLFNQGYIQADAFTDARGMYVPAAEVEASGDGRFTHQGAPVDRRSGKMGKSLKNSVSPDEMYDRFGADTLRVYEMAMGPLDADRPWHTDDIVGSHRFLQRLWRAVVDEGSGTVAVSDEQLDAEATRVLHRTIITLAAEYAGLRFNTAVARLIELTNFVSKRYGQSATPRALAEPLVLMAAPLAPHIAEELWTRLGHSESVSRAAFPVGDPALAAESERTIPVQVNGKVRFTLQVPDGAAEPVIRELLTAHPDYARQTEGRSIKKVIIVPGRIVNIALG</sequence>
<dbReference type="InterPro" id="IPR013155">
    <property type="entry name" value="M/V/L/I-tRNA-synth_anticd-bd"/>
</dbReference>
<dbReference type="GO" id="GO:0005829">
    <property type="term" value="C:cytosol"/>
    <property type="evidence" value="ECO:0007669"/>
    <property type="project" value="TreeGrafter"/>
</dbReference>
<feature type="compositionally biased region" description="Low complexity" evidence="10">
    <location>
        <begin position="16"/>
        <end position="39"/>
    </location>
</feature>
<dbReference type="HAMAP" id="MF_00049_B">
    <property type="entry name" value="Leu_tRNA_synth_B"/>
    <property type="match status" value="1"/>
</dbReference>
<keyword evidence="8" id="KW-0963">Cytoplasm</keyword>
<evidence type="ECO:0000313" key="15">
    <source>
        <dbReference type="Proteomes" id="UP000032545"/>
    </source>
</evidence>
<feature type="region of interest" description="Disordered" evidence="10">
    <location>
        <begin position="819"/>
        <end position="843"/>
    </location>
</feature>
<feature type="short sequence motif" description="'KMSKS' region" evidence="8">
    <location>
        <begin position="835"/>
        <end position="839"/>
    </location>
</feature>
<evidence type="ECO:0000259" key="12">
    <source>
        <dbReference type="Pfam" id="PF09334"/>
    </source>
</evidence>
<comment type="caution">
    <text evidence="8">Lacks conserved residue(s) required for the propagation of feature annotation.</text>
</comment>
<dbReference type="Gene3D" id="3.40.50.620">
    <property type="entry name" value="HUPs"/>
    <property type="match status" value="3"/>
</dbReference>
<feature type="domain" description="Methionyl/Leucyl tRNA synthetase" evidence="12">
    <location>
        <begin position="95"/>
        <end position="201"/>
    </location>
</feature>
<dbReference type="Pfam" id="PF08264">
    <property type="entry name" value="Anticodon_1"/>
    <property type="match status" value="1"/>
</dbReference>
<evidence type="ECO:0000256" key="3">
    <source>
        <dbReference type="ARBA" id="ARBA00022741"/>
    </source>
</evidence>
<keyword evidence="4 8" id="KW-0067">ATP-binding</keyword>
<dbReference type="FunFam" id="1.10.730.10:FF:000002">
    <property type="entry name" value="Leucine--tRNA ligase"/>
    <property type="match status" value="1"/>
</dbReference>
<comment type="subcellular location">
    <subcellularLocation>
        <location evidence="8">Cytoplasm</location>
    </subcellularLocation>
</comment>
<comment type="caution">
    <text evidence="14">The sequence shown here is derived from an EMBL/GenBank/DDBJ whole genome shotgun (WGS) entry which is preliminary data.</text>
</comment>
<dbReference type="InterPro" id="IPR002302">
    <property type="entry name" value="Leu-tRNA-ligase"/>
</dbReference>
<dbReference type="GO" id="GO:0004823">
    <property type="term" value="F:leucine-tRNA ligase activity"/>
    <property type="evidence" value="ECO:0007669"/>
    <property type="project" value="UniProtKB-UniRule"/>
</dbReference>
<feature type="domain" description="Leucyl-tRNA synthetase editing" evidence="13">
    <location>
        <begin position="466"/>
        <end position="553"/>
    </location>
</feature>
<comment type="similarity">
    <text evidence="1 8 9">Belongs to the class-I aminoacyl-tRNA synthetase family.</text>
</comment>
<dbReference type="EMBL" id="JYFN01000003">
    <property type="protein sequence ID" value="KJE25011.1"/>
    <property type="molecule type" value="Genomic_DNA"/>
</dbReference>
<keyword evidence="5 8" id="KW-0648">Protein biosynthesis</keyword>
<evidence type="ECO:0000259" key="11">
    <source>
        <dbReference type="Pfam" id="PF08264"/>
    </source>
</evidence>
<keyword evidence="6 8" id="KW-0030">Aminoacyl-tRNA synthetase</keyword>
<dbReference type="InterPro" id="IPR025709">
    <property type="entry name" value="Leu_tRNA-synth_edit"/>
</dbReference>
<organism evidence="14 15">
    <name type="scientific">Frankia torreyi</name>
    <dbReference type="NCBI Taxonomy" id="1856"/>
    <lineage>
        <taxon>Bacteria</taxon>
        <taxon>Bacillati</taxon>
        <taxon>Actinomycetota</taxon>
        <taxon>Actinomycetes</taxon>
        <taxon>Frankiales</taxon>
        <taxon>Frankiaceae</taxon>
        <taxon>Frankia</taxon>
    </lineage>
</organism>
<dbReference type="PANTHER" id="PTHR43740">
    <property type="entry name" value="LEUCYL-TRNA SYNTHETASE"/>
    <property type="match status" value="1"/>
</dbReference>
<dbReference type="AlphaFoldDB" id="A0A0D8BLL0"/>
<feature type="region of interest" description="Disordered" evidence="10">
    <location>
        <begin position="1"/>
        <end position="47"/>
    </location>
</feature>
<accession>A0A0D8BLL0</accession>
<keyword evidence="2 8" id="KW-0436">Ligase</keyword>
<dbReference type="Gene3D" id="1.10.730.10">
    <property type="entry name" value="Isoleucyl-tRNA Synthetase, Domain 1"/>
    <property type="match status" value="1"/>
</dbReference>
<feature type="binding site" evidence="8">
    <location>
        <position position="838"/>
    </location>
    <ligand>
        <name>ATP</name>
        <dbReference type="ChEBI" id="CHEBI:30616"/>
    </ligand>
</feature>
<dbReference type="EC" id="6.1.1.4" evidence="8"/>
<protein>
    <recommendedName>
        <fullName evidence="8">Leucine--tRNA ligase</fullName>
        <ecNumber evidence="8">6.1.1.4</ecNumber>
    </recommendedName>
    <alternativeName>
        <fullName evidence="8">Leucyl-tRNA synthetase</fullName>
        <shortName evidence="8">LeuRS</shortName>
    </alternativeName>
</protein>
<evidence type="ECO:0000256" key="10">
    <source>
        <dbReference type="SAM" id="MobiDB-lite"/>
    </source>
</evidence>
<dbReference type="GO" id="GO:0005524">
    <property type="term" value="F:ATP binding"/>
    <property type="evidence" value="ECO:0007669"/>
    <property type="project" value="UniProtKB-UniRule"/>
</dbReference>
<dbReference type="Pfam" id="PF13603">
    <property type="entry name" value="tRNA-synt_1_2"/>
    <property type="match status" value="2"/>
</dbReference>
<feature type="compositionally biased region" description="Low complexity" evidence="10">
    <location>
        <begin position="373"/>
        <end position="388"/>
    </location>
</feature>
<dbReference type="SUPFAM" id="SSF50677">
    <property type="entry name" value="ValRS/IleRS/LeuRS editing domain"/>
    <property type="match status" value="1"/>
</dbReference>
<keyword evidence="3 8" id="KW-0547">Nucleotide-binding</keyword>
<dbReference type="GO" id="GO:0006429">
    <property type="term" value="P:leucyl-tRNA aminoacylation"/>
    <property type="evidence" value="ECO:0007669"/>
    <property type="project" value="UniProtKB-UniRule"/>
</dbReference>
<keyword evidence="15" id="KW-1185">Reference proteome</keyword>
<reference evidence="15" key="1">
    <citation type="submission" date="2015-02" db="EMBL/GenBank/DDBJ databases">
        <title>Draft Genome of Frankia sp. CpI1-S.</title>
        <authorList>
            <person name="Oshone R.T."/>
            <person name="Ngom M."/>
            <person name="Ghodhbane-Gtari F."/>
            <person name="Gtari M."/>
            <person name="Morris K."/>
            <person name="Thomas K."/>
            <person name="Sen A."/>
            <person name="Tisa L.S."/>
        </authorList>
    </citation>
    <scope>NUCLEOTIDE SEQUENCE [LARGE SCALE GENOMIC DNA]</scope>
    <source>
        <strain evidence="15">CpI1-S</strain>
    </source>
</reference>
<evidence type="ECO:0000256" key="7">
    <source>
        <dbReference type="ARBA" id="ARBA00047469"/>
    </source>
</evidence>
<evidence type="ECO:0000256" key="8">
    <source>
        <dbReference type="HAMAP-Rule" id="MF_00049"/>
    </source>
</evidence>
<dbReference type="PANTHER" id="PTHR43740:SF2">
    <property type="entry name" value="LEUCINE--TRNA LIGASE, MITOCHONDRIAL"/>
    <property type="match status" value="1"/>
</dbReference>
<evidence type="ECO:0000259" key="13">
    <source>
        <dbReference type="Pfam" id="PF13603"/>
    </source>
</evidence>
<evidence type="ECO:0000256" key="1">
    <source>
        <dbReference type="ARBA" id="ARBA00005594"/>
    </source>
</evidence>
<dbReference type="GO" id="GO:0002161">
    <property type="term" value="F:aminoacyl-tRNA deacylase activity"/>
    <property type="evidence" value="ECO:0007669"/>
    <property type="project" value="InterPro"/>
</dbReference>
<dbReference type="SUPFAM" id="SSF47323">
    <property type="entry name" value="Anticodon-binding domain of a subclass of class I aminoacyl-tRNA synthetases"/>
    <property type="match status" value="1"/>
</dbReference>
<evidence type="ECO:0000256" key="5">
    <source>
        <dbReference type="ARBA" id="ARBA00022917"/>
    </source>
</evidence>
<evidence type="ECO:0000313" key="14">
    <source>
        <dbReference type="EMBL" id="KJE25011.1"/>
    </source>
</evidence>
<dbReference type="Proteomes" id="UP000032545">
    <property type="component" value="Unassembled WGS sequence"/>
</dbReference>
<gene>
    <name evidence="8" type="primary">leuS</name>
    <name evidence="14" type="ORF">FF36_00623</name>
</gene>